<dbReference type="InterPro" id="IPR002182">
    <property type="entry name" value="NB-ARC"/>
</dbReference>
<comment type="caution">
    <text evidence="5">The sequence shown here is derived from an EMBL/GenBank/DDBJ whole genome shotgun (WGS) entry which is preliminary data.</text>
</comment>
<dbReference type="PANTHER" id="PTHR11017:SF560">
    <property type="entry name" value="RESISTANCE PROTEIN (TIR-NBS-LRR CLASS), PUTATIVE-RELATED"/>
    <property type="match status" value="1"/>
</dbReference>
<dbReference type="AlphaFoldDB" id="A0AAV1Y4Q7"/>
<sequence length="819" mass="93333">MGGSGKSTLAKVIYNQIHRDFVYRSFLADIRDAWDTNKGKIDLQEQLLSDILKLKKMKLHSFEWGKTMIKKTLCGTRALVILDDVNKDEQLQTLCGNRTWIGPRSVVIITTRDARVLNVLKPDLIIRTKELDESESLELFSWHAFKKERSREDFIELSRNVVSYCGGLPLALEVLGCYLFERTKKEWASVLLKLKKVPNDRVQEKLRISFEGLTDHMEKDIFLDICCFFVGKNRAYVTEILDGCGLHAQIGIAVLLERSLIKVEKNNKLGMHDLLRDMGREIVRESSPEEPEKRKRLWFHEDVLKVLTEHTGTKTVEGLTLKLQRFSRDCFNTKAFEKMTRLRLLQLDQVQVDGDYGYIPKHLRWVYWKGFPLKCTPDNFYLGNVVALDLRHSNLKLVWKEPRALQMLKILNLSHSKYLTNTPDFSTLQKLEKLILKDCPNLSEVHPSIGDLNSLVLINLKDCTSLRNFPRTIYKLQSLETLIISGCSKIDKLEEDIVQMKSMTTLIAKNTAIRHVPYSIVRLKSIGYISLCGYEGSSCDVFPSLIWSWMSPTLNLEHSSNPFGGISSLSLVSVNMYGKNLGDLSSMLSSLSKLQSVWVQCRSEFQLRQDFRRILDSLSDLNELETSYALQISKHSLRSLLIGMGSYHQVFDTLSSSISQGFTAGGSSDIFLPGDNYPCWFTYTSEGHSVLFEVPQFSDGHLKGMILCVVYSSSPGSMTDECLSGVLIVNYTKCFIQLYKQDTVSYLNEDEWQGIVSNLAPHDKVEICVVFGNRLNVKKTALYLIYGEPTDRVMEPSSEPMALVTMPSKLDQMEPVTLD</sequence>
<dbReference type="Gene3D" id="1.10.8.430">
    <property type="entry name" value="Helical domain of apoptotic protease-activating factors"/>
    <property type="match status" value="1"/>
</dbReference>
<dbReference type="GO" id="GO:0006952">
    <property type="term" value="P:defense response"/>
    <property type="evidence" value="ECO:0007669"/>
    <property type="project" value="InterPro"/>
</dbReference>
<proteinExistence type="predicted"/>
<dbReference type="InterPro" id="IPR032675">
    <property type="entry name" value="LRR_dom_sf"/>
</dbReference>
<dbReference type="PRINTS" id="PR00364">
    <property type="entry name" value="DISEASERSIST"/>
</dbReference>
<dbReference type="Gene3D" id="3.40.50.300">
    <property type="entry name" value="P-loop containing nucleotide triphosphate hydrolases"/>
    <property type="match status" value="1"/>
</dbReference>
<evidence type="ECO:0000256" key="1">
    <source>
        <dbReference type="ARBA" id="ARBA00022614"/>
    </source>
</evidence>
<organism evidence="5 6">
    <name type="scientific">Lupinus luteus</name>
    <name type="common">European yellow lupine</name>
    <dbReference type="NCBI Taxonomy" id="3873"/>
    <lineage>
        <taxon>Eukaryota</taxon>
        <taxon>Viridiplantae</taxon>
        <taxon>Streptophyta</taxon>
        <taxon>Embryophyta</taxon>
        <taxon>Tracheophyta</taxon>
        <taxon>Spermatophyta</taxon>
        <taxon>Magnoliopsida</taxon>
        <taxon>eudicotyledons</taxon>
        <taxon>Gunneridae</taxon>
        <taxon>Pentapetalae</taxon>
        <taxon>rosids</taxon>
        <taxon>fabids</taxon>
        <taxon>Fabales</taxon>
        <taxon>Fabaceae</taxon>
        <taxon>Papilionoideae</taxon>
        <taxon>50 kb inversion clade</taxon>
        <taxon>genistoids sensu lato</taxon>
        <taxon>core genistoids</taxon>
        <taxon>Genisteae</taxon>
        <taxon>Lupinus</taxon>
    </lineage>
</organism>
<feature type="domain" description="Disease resistance protein Roq1-like winged-helix" evidence="4">
    <location>
        <begin position="217"/>
        <end position="287"/>
    </location>
</feature>
<evidence type="ECO:0000313" key="5">
    <source>
        <dbReference type="EMBL" id="CAL0328928.1"/>
    </source>
</evidence>
<dbReference type="Pfam" id="PF23282">
    <property type="entry name" value="WHD_ROQ1"/>
    <property type="match status" value="1"/>
</dbReference>
<dbReference type="GO" id="GO:0043531">
    <property type="term" value="F:ADP binding"/>
    <property type="evidence" value="ECO:0007669"/>
    <property type="project" value="InterPro"/>
</dbReference>
<dbReference type="Pfam" id="PF00931">
    <property type="entry name" value="NB-ARC"/>
    <property type="match status" value="1"/>
</dbReference>
<dbReference type="Gene3D" id="3.80.10.10">
    <property type="entry name" value="Ribonuclease Inhibitor"/>
    <property type="match status" value="1"/>
</dbReference>
<dbReference type="InterPro" id="IPR044974">
    <property type="entry name" value="Disease_R_plants"/>
</dbReference>
<dbReference type="PANTHER" id="PTHR11017">
    <property type="entry name" value="LEUCINE-RICH REPEAT-CONTAINING PROTEIN"/>
    <property type="match status" value="1"/>
</dbReference>
<name>A0AAV1Y4Q7_LUPLU</name>
<keyword evidence="2" id="KW-0677">Repeat</keyword>
<protein>
    <recommendedName>
        <fullName evidence="7">TMV resistance protein N</fullName>
    </recommendedName>
</protein>
<keyword evidence="6" id="KW-1185">Reference proteome</keyword>
<dbReference type="SUPFAM" id="SSF52540">
    <property type="entry name" value="P-loop containing nucleoside triphosphate hydrolases"/>
    <property type="match status" value="1"/>
</dbReference>
<dbReference type="InterPro" id="IPR027417">
    <property type="entry name" value="P-loop_NTPase"/>
</dbReference>
<evidence type="ECO:0000256" key="2">
    <source>
        <dbReference type="ARBA" id="ARBA00022737"/>
    </source>
</evidence>
<feature type="domain" description="NB-ARC" evidence="3">
    <location>
        <begin position="1"/>
        <end position="148"/>
    </location>
</feature>
<dbReference type="InterPro" id="IPR042197">
    <property type="entry name" value="Apaf_helical"/>
</dbReference>
<gene>
    <name evidence="5" type="ORF">LLUT_LOCUS29988</name>
</gene>
<dbReference type="EMBL" id="CAXHTB010000021">
    <property type="protein sequence ID" value="CAL0328928.1"/>
    <property type="molecule type" value="Genomic_DNA"/>
</dbReference>
<dbReference type="Proteomes" id="UP001497480">
    <property type="component" value="Unassembled WGS sequence"/>
</dbReference>
<dbReference type="SUPFAM" id="SSF52058">
    <property type="entry name" value="L domain-like"/>
    <property type="match status" value="1"/>
</dbReference>
<keyword evidence="1" id="KW-0433">Leucine-rich repeat</keyword>
<accession>A0AAV1Y4Q7</accession>
<dbReference type="InterPro" id="IPR058192">
    <property type="entry name" value="WHD_ROQ1-like"/>
</dbReference>
<evidence type="ECO:0000313" key="6">
    <source>
        <dbReference type="Proteomes" id="UP001497480"/>
    </source>
</evidence>
<evidence type="ECO:0000259" key="4">
    <source>
        <dbReference type="Pfam" id="PF23282"/>
    </source>
</evidence>
<evidence type="ECO:0008006" key="7">
    <source>
        <dbReference type="Google" id="ProtNLM"/>
    </source>
</evidence>
<evidence type="ECO:0000259" key="3">
    <source>
        <dbReference type="Pfam" id="PF00931"/>
    </source>
</evidence>
<reference evidence="5 6" key="1">
    <citation type="submission" date="2024-03" db="EMBL/GenBank/DDBJ databases">
        <authorList>
            <person name="Martinez-Hernandez J."/>
        </authorList>
    </citation>
    <scope>NUCLEOTIDE SEQUENCE [LARGE SCALE GENOMIC DNA]</scope>
</reference>